<gene>
    <name evidence="2" type="ORF">EVAR_6123_1</name>
</gene>
<protein>
    <submittedName>
        <fullName evidence="2">Uncharacterized protein</fullName>
    </submittedName>
</protein>
<evidence type="ECO:0000313" key="3">
    <source>
        <dbReference type="Proteomes" id="UP000299102"/>
    </source>
</evidence>
<sequence length="163" mass="17589">MSSLPCRTPGFYSYLLRRPSARCYGHISRGSAGNSLSATVDKKGGPNSGVGNAFAIAQRKEWLARAEAELARASLKRMEAESALLENETASQIDKTAMVKEWAESQHLEEYEVPPPVTAPPALAVQTQNNSVDVTALAAAIVHQHHLNMGKNYHCSTERAANG</sequence>
<keyword evidence="1" id="KW-0175">Coiled coil</keyword>
<accession>A0A4C1TE72</accession>
<proteinExistence type="predicted"/>
<evidence type="ECO:0000256" key="1">
    <source>
        <dbReference type="SAM" id="Coils"/>
    </source>
</evidence>
<reference evidence="2 3" key="1">
    <citation type="journal article" date="2019" name="Commun. Biol.">
        <title>The bagworm genome reveals a unique fibroin gene that provides high tensile strength.</title>
        <authorList>
            <person name="Kono N."/>
            <person name="Nakamura H."/>
            <person name="Ohtoshi R."/>
            <person name="Tomita M."/>
            <person name="Numata K."/>
            <person name="Arakawa K."/>
        </authorList>
    </citation>
    <scope>NUCLEOTIDE SEQUENCE [LARGE SCALE GENOMIC DNA]</scope>
</reference>
<feature type="coiled-coil region" evidence="1">
    <location>
        <begin position="63"/>
        <end position="95"/>
    </location>
</feature>
<dbReference type="AlphaFoldDB" id="A0A4C1TE72"/>
<dbReference type="Proteomes" id="UP000299102">
    <property type="component" value="Unassembled WGS sequence"/>
</dbReference>
<name>A0A4C1TE72_EUMVA</name>
<organism evidence="2 3">
    <name type="scientific">Eumeta variegata</name>
    <name type="common">Bagworm moth</name>
    <name type="synonym">Eumeta japonica</name>
    <dbReference type="NCBI Taxonomy" id="151549"/>
    <lineage>
        <taxon>Eukaryota</taxon>
        <taxon>Metazoa</taxon>
        <taxon>Ecdysozoa</taxon>
        <taxon>Arthropoda</taxon>
        <taxon>Hexapoda</taxon>
        <taxon>Insecta</taxon>
        <taxon>Pterygota</taxon>
        <taxon>Neoptera</taxon>
        <taxon>Endopterygota</taxon>
        <taxon>Lepidoptera</taxon>
        <taxon>Glossata</taxon>
        <taxon>Ditrysia</taxon>
        <taxon>Tineoidea</taxon>
        <taxon>Psychidae</taxon>
        <taxon>Oiketicinae</taxon>
        <taxon>Eumeta</taxon>
    </lineage>
</organism>
<comment type="caution">
    <text evidence="2">The sequence shown here is derived from an EMBL/GenBank/DDBJ whole genome shotgun (WGS) entry which is preliminary data.</text>
</comment>
<dbReference type="EMBL" id="BGZK01000053">
    <property type="protein sequence ID" value="GBP12799.1"/>
    <property type="molecule type" value="Genomic_DNA"/>
</dbReference>
<evidence type="ECO:0000313" key="2">
    <source>
        <dbReference type="EMBL" id="GBP12799.1"/>
    </source>
</evidence>
<keyword evidence="3" id="KW-1185">Reference proteome</keyword>